<organism evidence="2 3">
    <name type="scientific">Marinicrinis lubricantis</name>
    <dbReference type="NCBI Taxonomy" id="2086470"/>
    <lineage>
        <taxon>Bacteria</taxon>
        <taxon>Bacillati</taxon>
        <taxon>Bacillota</taxon>
        <taxon>Bacilli</taxon>
        <taxon>Bacillales</taxon>
        <taxon>Paenibacillaceae</taxon>
    </lineage>
</organism>
<evidence type="ECO:0000313" key="2">
    <source>
        <dbReference type="EMBL" id="MFC5986390.1"/>
    </source>
</evidence>
<feature type="signal peptide" evidence="1">
    <location>
        <begin position="1"/>
        <end position="23"/>
    </location>
</feature>
<evidence type="ECO:0000256" key="1">
    <source>
        <dbReference type="SAM" id="SignalP"/>
    </source>
</evidence>
<dbReference type="RefSeq" id="WP_379893726.1">
    <property type="nucleotide sequence ID" value="NZ_JBHSQV010000069.1"/>
</dbReference>
<keyword evidence="3" id="KW-1185">Reference proteome</keyword>
<gene>
    <name evidence="2" type="ORF">ACFPXP_08085</name>
</gene>
<reference evidence="3" key="1">
    <citation type="journal article" date="2019" name="Int. J. Syst. Evol. Microbiol.">
        <title>The Global Catalogue of Microorganisms (GCM) 10K type strain sequencing project: providing services to taxonomists for standard genome sequencing and annotation.</title>
        <authorList>
            <consortium name="The Broad Institute Genomics Platform"/>
            <consortium name="The Broad Institute Genome Sequencing Center for Infectious Disease"/>
            <person name="Wu L."/>
            <person name="Ma J."/>
        </authorList>
    </citation>
    <scope>NUCLEOTIDE SEQUENCE [LARGE SCALE GENOMIC DNA]</scope>
    <source>
        <strain evidence="3">CCM 8749</strain>
    </source>
</reference>
<accession>A0ABW1IMT8</accession>
<evidence type="ECO:0000313" key="3">
    <source>
        <dbReference type="Proteomes" id="UP001596250"/>
    </source>
</evidence>
<dbReference type="EMBL" id="JBHSQV010000069">
    <property type="protein sequence ID" value="MFC5986390.1"/>
    <property type="molecule type" value="Genomic_DNA"/>
</dbReference>
<protein>
    <submittedName>
        <fullName evidence="2">Uncharacterized protein</fullName>
    </submittedName>
</protein>
<keyword evidence="1" id="KW-0732">Signal</keyword>
<proteinExistence type="predicted"/>
<name>A0ABW1IMT8_9BACL</name>
<sequence>MKRTISVILTLALLICSFNFVSAADSYDPEFYADNDALIKYWVDDVAGTMLVAASIRVTVGNSTTLGFYDKFSASSSVFMNSQAWQVCGGGSYSVNRTITIDDGDSTVTLDRKITDIISDSNYTTPDWWEKTRVSGYSTSSHTMLAKGYYYVPANSCLNVTNEGDVEGTFHGAGATGGVITSLRDSENAIESTDFPLNNIPEFTFVDNEKGNEKNRILSETEKSKIKELYRNLKNSNNNNQHFISSNTGNNNFNKFKNNMTYLTKAIEIINDNANNDILSDEELAEIYITKKNIQDKIYDEGITVKSV</sequence>
<dbReference type="Proteomes" id="UP001596250">
    <property type="component" value="Unassembled WGS sequence"/>
</dbReference>
<comment type="caution">
    <text evidence="2">The sequence shown here is derived from an EMBL/GenBank/DDBJ whole genome shotgun (WGS) entry which is preliminary data.</text>
</comment>
<feature type="chain" id="PRO_5045220980" evidence="1">
    <location>
        <begin position="24"/>
        <end position="308"/>
    </location>
</feature>